<evidence type="ECO:0000256" key="1">
    <source>
        <dbReference type="SAM" id="MobiDB-lite"/>
    </source>
</evidence>
<proteinExistence type="predicted"/>
<feature type="region of interest" description="Disordered" evidence="1">
    <location>
        <begin position="464"/>
        <end position="536"/>
    </location>
</feature>
<dbReference type="Gene3D" id="2.30.29.30">
    <property type="entry name" value="Pleckstrin-homology domain (PH domain)/Phosphotyrosine-binding domain (PTB)"/>
    <property type="match status" value="1"/>
</dbReference>
<dbReference type="PANTHER" id="PTHR37283">
    <property type="entry name" value="PH DOMAIN-CONTAINING PROTEIN YHR131C"/>
    <property type="match status" value="1"/>
</dbReference>
<dbReference type="PANTHER" id="PTHR37283:SF1">
    <property type="entry name" value="PH DOMAIN-CONTAINING PROTEIN YHR131C"/>
    <property type="match status" value="1"/>
</dbReference>
<feature type="compositionally biased region" description="Polar residues" evidence="1">
    <location>
        <begin position="468"/>
        <end position="482"/>
    </location>
</feature>
<evidence type="ECO:0000259" key="2">
    <source>
        <dbReference type="PROSITE" id="PS50003"/>
    </source>
</evidence>
<feature type="region of interest" description="Disordered" evidence="1">
    <location>
        <begin position="1"/>
        <end position="64"/>
    </location>
</feature>
<feature type="compositionally biased region" description="Basic and acidic residues" evidence="1">
    <location>
        <begin position="516"/>
        <end position="528"/>
    </location>
</feature>
<dbReference type="SUPFAM" id="SSF50729">
    <property type="entry name" value="PH domain-like"/>
    <property type="match status" value="1"/>
</dbReference>
<feature type="region of interest" description="Disordered" evidence="1">
    <location>
        <begin position="291"/>
        <end position="370"/>
    </location>
</feature>
<dbReference type="Proteomes" id="UP001492380">
    <property type="component" value="Unassembled WGS sequence"/>
</dbReference>
<evidence type="ECO:0000313" key="4">
    <source>
        <dbReference type="Proteomes" id="UP001492380"/>
    </source>
</evidence>
<dbReference type="PROSITE" id="PS50003">
    <property type="entry name" value="PH_DOMAIN"/>
    <property type="match status" value="1"/>
</dbReference>
<feature type="region of interest" description="Disordered" evidence="1">
    <location>
        <begin position="229"/>
        <end position="262"/>
    </location>
</feature>
<dbReference type="InterPro" id="IPR011993">
    <property type="entry name" value="PH-like_dom_sf"/>
</dbReference>
<dbReference type="EMBL" id="JBBWRZ010000005">
    <property type="protein sequence ID" value="KAK8235442.1"/>
    <property type="molecule type" value="Genomic_DNA"/>
</dbReference>
<gene>
    <name evidence="3" type="ORF">HDK90DRAFT_503109</name>
</gene>
<protein>
    <recommendedName>
        <fullName evidence="2">PH domain-containing protein</fullName>
    </recommendedName>
</protein>
<dbReference type="SMART" id="SM00233">
    <property type="entry name" value="PH"/>
    <property type="match status" value="1"/>
</dbReference>
<feature type="compositionally biased region" description="Basic and acidic residues" evidence="1">
    <location>
        <begin position="354"/>
        <end position="365"/>
    </location>
</feature>
<feature type="compositionally biased region" description="Polar residues" evidence="1">
    <location>
        <begin position="1"/>
        <end position="13"/>
    </location>
</feature>
<dbReference type="InterPro" id="IPR001849">
    <property type="entry name" value="PH_domain"/>
</dbReference>
<sequence length="558" mass="62437">MSPSSTPTSNQRQDPLEDARTSQPSCYGYHNTFHTHSLPQDPNATPPTYASSLQDSDSNPGSDHLPPYSCAIEFQGPLAFKAELINIFEPACSKLANWTEVYVVLRGTMLSIYRLKHQFFSKGSKKPLPGRLIKTYSLQHAEVGLALDFKKTDLIPRSPLAKLIPPSARQSLFETDPHLFWPIREHVIRLRLETEQLLFCSREQANMLDWVEQICTAVDISQPLDVRSEPRYRSIPRRGRRQRQLDGSNGTPSARPRSENIDVSARRLLAEQERIIRTMYPNLALESVLEEQPAPAPARESDNEMDPADLLLPPTTAQVPLARSETEVTASSEQPTFADGVTDVTSVTGTSRPSFDDGARPDANDKLATAEPSASSLLRYRKRCAPVLMQNSPRASDVVFHGGRRLRINSRRQTVSYYSELPPHYTAHHFTADQRDFALNQPLRRQSVRREMSGESVRPFSVHVESDGNYSANSTQRNTITETELFGSRRGENPSDPPSPIRTRPAPAAAQAPQLKKIESEGEREHQQKQSNRRSRLFFGRAKAPLTGVAEAFGGLVI</sequence>
<name>A0ABR1YPR4_9PEZI</name>
<feature type="compositionally biased region" description="Low complexity" evidence="1">
    <location>
        <begin position="505"/>
        <end position="514"/>
    </location>
</feature>
<evidence type="ECO:0000313" key="3">
    <source>
        <dbReference type="EMBL" id="KAK8235442.1"/>
    </source>
</evidence>
<feature type="domain" description="PH" evidence="2">
    <location>
        <begin position="71"/>
        <end position="219"/>
    </location>
</feature>
<organism evidence="3 4">
    <name type="scientific">Phyllosticta capitalensis</name>
    <dbReference type="NCBI Taxonomy" id="121624"/>
    <lineage>
        <taxon>Eukaryota</taxon>
        <taxon>Fungi</taxon>
        <taxon>Dikarya</taxon>
        <taxon>Ascomycota</taxon>
        <taxon>Pezizomycotina</taxon>
        <taxon>Dothideomycetes</taxon>
        <taxon>Dothideomycetes incertae sedis</taxon>
        <taxon>Botryosphaeriales</taxon>
        <taxon>Phyllostictaceae</taxon>
        <taxon>Phyllosticta</taxon>
    </lineage>
</organism>
<feature type="compositionally biased region" description="Low complexity" evidence="1">
    <location>
        <begin position="339"/>
        <end position="351"/>
    </location>
</feature>
<accession>A0ABR1YPR4</accession>
<comment type="caution">
    <text evidence="3">The sequence shown here is derived from an EMBL/GenBank/DDBJ whole genome shotgun (WGS) entry which is preliminary data.</text>
</comment>
<feature type="compositionally biased region" description="Polar residues" evidence="1">
    <location>
        <begin position="32"/>
        <end position="61"/>
    </location>
</feature>
<keyword evidence="4" id="KW-1185">Reference proteome</keyword>
<reference evidence="3 4" key="1">
    <citation type="submission" date="2024-04" db="EMBL/GenBank/DDBJ databases">
        <title>Phyllosticta paracitricarpa is synonymous to the EU quarantine fungus P. citricarpa based on phylogenomic analyses.</title>
        <authorList>
            <consortium name="Lawrence Berkeley National Laboratory"/>
            <person name="Van Ingen-Buijs V.A."/>
            <person name="Van Westerhoven A.C."/>
            <person name="Haridas S."/>
            <person name="Skiadas P."/>
            <person name="Martin F."/>
            <person name="Groenewald J.Z."/>
            <person name="Crous P.W."/>
            <person name="Seidl M.F."/>
        </authorList>
    </citation>
    <scope>NUCLEOTIDE SEQUENCE [LARGE SCALE GENOMIC DNA]</scope>
    <source>
        <strain evidence="3 4">CBS 123374</strain>
    </source>
</reference>